<dbReference type="Gene3D" id="2.30.29.30">
    <property type="entry name" value="Pleckstrin-homology domain (PH domain)/Phosphotyrosine-binding domain (PTB)"/>
    <property type="match status" value="1"/>
</dbReference>
<comment type="caution">
    <text evidence="2">The sequence shown here is derived from an EMBL/GenBank/DDBJ whole genome shotgun (WGS) entry which is preliminary data.</text>
</comment>
<keyword evidence="3" id="KW-1185">Reference proteome</keyword>
<evidence type="ECO:0000259" key="1">
    <source>
        <dbReference type="PROSITE" id="PS50003"/>
    </source>
</evidence>
<dbReference type="PROSITE" id="PS50003">
    <property type="entry name" value="PH_DOMAIN"/>
    <property type="match status" value="1"/>
</dbReference>
<sequence length="467" mass="52547">MSGSSSGETDTSGGSVRRHSISVPCATSTSGWLRLRCGFFRSWKVHYFVLKGTELTAYTTSHYERQPFKQRLSVVLVEKSLKYEHGFIVSSMSGTAMTLTATCERDYTKWINAFSAMGSSNGLDVAPVEHVQERRGSTSNCTRDRGSTLVESEVYLYIPTKSIPLTTSDTALDEARAAIAKLQATVGDHVPTRSTLDDPLVEWRVGRPDYSMLDLLFLQGKTHNHKPGSLEWMIQNLIKTWEMEINHKSNMHQWTTINSKLFQCHVNTNEPFSSEDLLHMGKYDTFLSSATSKYDTKKSTRERSSMMFGSAFPNGFAWEVLEVFSKPPRVSFSWRHWGYPKGTSSTTMIELFGFTILDLDTSMRICGMETFYKADAFLEVLEKQNLLRKSEDQRASSLCSRSSTLFDSDGTPDRDSIVLDTKEPSTKCPFTPIVLTSPSSFKIHSIVTDERTDDGVAMKCPFATKFT</sequence>
<dbReference type="InterPro" id="IPR011993">
    <property type="entry name" value="PH-like_dom_sf"/>
</dbReference>
<evidence type="ECO:0000313" key="2">
    <source>
        <dbReference type="EMBL" id="OQR94526.1"/>
    </source>
</evidence>
<dbReference type="InterPro" id="IPR053218">
    <property type="entry name" value="Pathogen-related_defense"/>
</dbReference>
<dbReference type="Proteomes" id="UP000243217">
    <property type="component" value="Unassembled WGS sequence"/>
</dbReference>
<dbReference type="AlphaFoldDB" id="A0A1V9Z944"/>
<gene>
    <name evidence="2" type="ORF">THRCLA_08159</name>
</gene>
<evidence type="ECO:0000313" key="3">
    <source>
        <dbReference type="Proteomes" id="UP000243217"/>
    </source>
</evidence>
<dbReference type="EMBL" id="JNBS01002181">
    <property type="protein sequence ID" value="OQR94526.1"/>
    <property type="molecule type" value="Genomic_DNA"/>
</dbReference>
<dbReference type="InterPro" id="IPR001849">
    <property type="entry name" value="PH_domain"/>
</dbReference>
<dbReference type="PANTHER" id="PTHR31723:SF10">
    <property type="entry name" value="PATHOGEN-RELATED PROTEIN"/>
    <property type="match status" value="1"/>
</dbReference>
<dbReference type="Pfam" id="PF00169">
    <property type="entry name" value="PH"/>
    <property type="match status" value="1"/>
</dbReference>
<proteinExistence type="predicted"/>
<reference evidence="2 3" key="1">
    <citation type="journal article" date="2014" name="Genome Biol. Evol.">
        <title>The secreted proteins of Achlya hypogyna and Thraustotheca clavata identify the ancestral oomycete secretome and reveal gene acquisitions by horizontal gene transfer.</title>
        <authorList>
            <person name="Misner I."/>
            <person name="Blouin N."/>
            <person name="Leonard G."/>
            <person name="Richards T.A."/>
            <person name="Lane C.E."/>
        </authorList>
    </citation>
    <scope>NUCLEOTIDE SEQUENCE [LARGE SCALE GENOMIC DNA]</scope>
    <source>
        <strain evidence="2 3">ATCC 34112</strain>
    </source>
</reference>
<organism evidence="2 3">
    <name type="scientific">Thraustotheca clavata</name>
    <dbReference type="NCBI Taxonomy" id="74557"/>
    <lineage>
        <taxon>Eukaryota</taxon>
        <taxon>Sar</taxon>
        <taxon>Stramenopiles</taxon>
        <taxon>Oomycota</taxon>
        <taxon>Saprolegniomycetes</taxon>
        <taxon>Saprolegniales</taxon>
        <taxon>Achlyaceae</taxon>
        <taxon>Thraustotheca</taxon>
    </lineage>
</organism>
<name>A0A1V9Z944_9STRA</name>
<protein>
    <recommendedName>
        <fullName evidence="1">PH domain-containing protein</fullName>
    </recommendedName>
</protein>
<feature type="domain" description="PH" evidence="1">
    <location>
        <begin position="26"/>
        <end position="119"/>
    </location>
</feature>
<dbReference type="SMART" id="SM00233">
    <property type="entry name" value="PH"/>
    <property type="match status" value="1"/>
</dbReference>
<accession>A0A1V9Z944</accession>
<dbReference type="PANTHER" id="PTHR31723">
    <property type="entry name" value="PATHOGENESIS-RELATED FAMILY PROTEIN"/>
    <property type="match status" value="1"/>
</dbReference>
<dbReference type="CDD" id="cd00821">
    <property type="entry name" value="PH"/>
    <property type="match status" value="1"/>
</dbReference>
<dbReference type="OrthoDB" id="67924at2759"/>
<dbReference type="SUPFAM" id="SSF50729">
    <property type="entry name" value="PH domain-like"/>
    <property type="match status" value="1"/>
</dbReference>